<sequence>MTTEIQKPSNTTVDETELHQYSEQQLMALYLRLEAPQLNEMEGEFAGEWLDREAPFFSKLMWKLSAYNNWSNGIWQGKSFQLLSQNHGWGFNTLKKFGGLVRRWPMHIHIAPSRYDGKNSFSLRYGHYYSLCGLLDVQDEFRRLDDNCLLGLAHYRPILGFSIRPMWFLMKGPVGQFDASGHLLK</sequence>
<dbReference type="Gene3D" id="2.40.128.580">
    <property type="entry name" value="GXWXG domain"/>
    <property type="match status" value="1"/>
</dbReference>
<gene>
    <name evidence="1" type="ORF">HNR48_002111</name>
</gene>
<name>A0A7X0JV17_9GAMM</name>
<evidence type="ECO:0000313" key="1">
    <source>
        <dbReference type="EMBL" id="MBB6521826.1"/>
    </source>
</evidence>
<dbReference type="Proteomes" id="UP000528457">
    <property type="component" value="Unassembled WGS sequence"/>
</dbReference>
<evidence type="ECO:0000313" key="2">
    <source>
        <dbReference type="Proteomes" id="UP000528457"/>
    </source>
</evidence>
<organism evidence="1 2">
    <name type="scientific">Pseudoteredinibacter isoporae</name>
    <dbReference type="NCBI Taxonomy" id="570281"/>
    <lineage>
        <taxon>Bacteria</taxon>
        <taxon>Pseudomonadati</taxon>
        <taxon>Pseudomonadota</taxon>
        <taxon>Gammaproteobacteria</taxon>
        <taxon>Cellvibrionales</taxon>
        <taxon>Cellvibrionaceae</taxon>
        <taxon>Pseudoteredinibacter</taxon>
    </lineage>
</organism>
<dbReference type="InParanoid" id="A0A7X0JV17"/>
<dbReference type="EMBL" id="JACHHT010000002">
    <property type="protein sequence ID" value="MBB6521826.1"/>
    <property type="molecule type" value="Genomic_DNA"/>
</dbReference>
<accession>A0A7X0JV17</accession>
<keyword evidence="2" id="KW-1185">Reference proteome</keyword>
<comment type="caution">
    <text evidence="1">The sequence shown here is derived from an EMBL/GenBank/DDBJ whole genome shotgun (WGS) entry which is preliminary data.</text>
</comment>
<protein>
    <submittedName>
        <fullName evidence="1">Uncharacterized protein</fullName>
    </submittedName>
</protein>
<dbReference type="RefSeq" id="WP_166844850.1">
    <property type="nucleotide sequence ID" value="NZ_JAAONY010000002.1"/>
</dbReference>
<dbReference type="AlphaFoldDB" id="A0A7X0JV17"/>
<proteinExistence type="predicted"/>
<reference evidence="1 2" key="1">
    <citation type="submission" date="2020-08" db="EMBL/GenBank/DDBJ databases">
        <title>Genomic Encyclopedia of Type Strains, Phase IV (KMG-IV): sequencing the most valuable type-strain genomes for metagenomic binning, comparative biology and taxonomic classification.</title>
        <authorList>
            <person name="Goeker M."/>
        </authorList>
    </citation>
    <scope>NUCLEOTIDE SEQUENCE [LARGE SCALE GENOMIC DNA]</scope>
    <source>
        <strain evidence="1 2">DSM 22368</strain>
    </source>
</reference>